<dbReference type="Proteomes" id="UP000215005">
    <property type="component" value="Chromosome"/>
</dbReference>
<dbReference type="KEGG" id="ngv:CDO52_12880"/>
<evidence type="ECO:0000313" key="1">
    <source>
        <dbReference type="EMBL" id="ASU83563.1"/>
    </source>
</evidence>
<keyword evidence="2" id="KW-1185">Reference proteome</keyword>
<dbReference type="EMBL" id="CP022753">
    <property type="protein sequence ID" value="ASU83563.1"/>
    <property type="molecule type" value="Genomic_DNA"/>
</dbReference>
<dbReference type="RefSeq" id="WP_094932406.1">
    <property type="nucleotide sequence ID" value="NZ_CP022753.1"/>
</dbReference>
<dbReference type="OrthoDB" id="3421368at2"/>
<organism evidence="1 2">
    <name type="scientific">Nocardiopsis gilva YIM 90087</name>
    <dbReference type="NCBI Taxonomy" id="1235441"/>
    <lineage>
        <taxon>Bacteria</taxon>
        <taxon>Bacillati</taxon>
        <taxon>Actinomycetota</taxon>
        <taxon>Actinomycetes</taxon>
        <taxon>Streptosporangiales</taxon>
        <taxon>Nocardiopsidaceae</taxon>
        <taxon>Nocardiopsis</taxon>
    </lineage>
</organism>
<evidence type="ECO:0000313" key="2">
    <source>
        <dbReference type="Proteomes" id="UP000215005"/>
    </source>
</evidence>
<dbReference type="AlphaFoldDB" id="A0A223S5Y0"/>
<reference evidence="1 2" key="1">
    <citation type="submission" date="2017-08" db="EMBL/GenBank/DDBJ databases">
        <title>The complete genome sequence of Nocardiopsis gilva YIM 90087.</title>
        <authorList>
            <person name="Yin M."/>
            <person name="Tang S."/>
        </authorList>
    </citation>
    <scope>NUCLEOTIDE SEQUENCE [LARGE SCALE GENOMIC DNA]</scope>
    <source>
        <strain evidence="1 2">YIM 90087</strain>
    </source>
</reference>
<name>A0A223S5Y0_9ACTN</name>
<protein>
    <submittedName>
        <fullName evidence="1">Uncharacterized protein</fullName>
    </submittedName>
</protein>
<proteinExistence type="predicted"/>
<accession>A0A223S5Y0</accession>
<gene>
    <name evidence="1" type="ORF">CDO52_12880</name>
</gene>
<sequence>MGAICEICEHPVGEQAYVCAACAGGMLAALRAVHGDAHLHGLDTDLDIAIARQGTRLPDTGAKRTKTASQIITEDITLPQALAMGGVDPRASEAAQVLRGTLSTWCRVLIDEDGGHPPTGTLASMARWLGERTETIRHRAWAPECVDEVLAAVAQARRAVDRPPERVYAGECPQCSAPVYGVKGRDTADCRREGCDGIIEDPDARRADAAREAARLAPDREVTAVEAALVATAMGQRVTDRWIRRLDQMGRLARWTRRRIRAGTGWGTCWPR</sequence>